<proteinExistence type="predicted"/>
<dbReference type="InterPro" id="IPR050678">
    <property type="entry name" value="DNA_Partitioning_ATPase"/>
</dbReference>
<reference evidence="2 3" key="1">
    <citation type="journal article" date="2014" name="ISME J.">
        <title>Candidatus Competibacter-lineage genomes retrieved from metagenomes reveal functional metabolic diversity.</title>
        <authorList>
            <person name="McIlroy S.J."/>
            <person name="Albertsen M."/>
            <person name="Andresen E.K."/>
            <person name="Saunders A.M."/>
            <person name="Kristiansen R."/>
            <person name="Stokholm-Bjerregaard M."/>
            <person name="Nielsen K.L."/>
            <person name="Nielsen P.H."/>
        </authorList>
    </citation>
    <scope>NUCLEOTIDE SEQUENCE [LARGE SCALE GENOMIC DNA]</scope>
    <source>
        <strain evidence="2 3">Run_B_J11</strain>
    </source>
</reference>
<dbReference type="NCBIfam" id="NF041546">
    <property type="entry name" value="ParA_partition"/>
    <property type="match status" value="1"/>
</dbReference>
<evidence type="ECO:0000259" key="1">
    <source>
        <dbReference type="Pfam" id="PF01656"/>
    </source>
</evidence>
<evidence type="ECO:0000313" key="3">
    <source>
        <dbReference type="Proteomes" id="UP000019184"/>
    </source>
</evidence>
<organism evidence="2 3">
    <name type="scientific">Candidatus Contendobacter odensis Run_B_J11</name>
    <dbReference type="NCBI Taxonomy" id="1400861"/>
    <lineage>
        <taxon>Bacteria</taxon>
        <taxon>Pseudomonadati</taxon>
        <taxon>Pseudomonadota</taxon>
        <taxon>Gammaproteobacteria</taxon>
        <taxon>Candidatus Competibacteraceae</taxon>
        <taxon>Candidatus Contendibacter</taxon>
    </lineage>
</organism>
<feature type="domain" description="CobQ/CobB/MinD/ParA nucleotide binding" evidence="1">
    <location>
        <begin position="6"/>
        <end position="176"/>
    </location>
</feature>
<dbReference type="OrthoDB" id="69313at2"/>
<accession>A0A7U7GCP8</accession>
<dbReference type="PIRSF" id="PIRSF009320">
    <property type="entry name" value="Nuc_binding_HP_1000"/>
    <property type="match status" value="1"/>
</dbReference>
<dbReference type="InterPro" id="IPR002586">
    <property type="entry name" value="CobQ/CobB/MinD/ParA_Nub-bd_dom"/>
</dbReference>
<dbReference type="InterPro" id="IPR048089">
    <property type="entry name" value="McdA"/>
</dbReference>
<evidence type="ECO:0000313" key="2">
    <source>
        <dbReference type="EMBL" id="CDH45857.1"/>
    </source>
</evidence>
<dbReference type="CDD" id="cd02042">
    <property type="entry name" value="ParAB_family"/>
    <property type="match status" value="1"/>
</dbReference>
<dbReference type="RefSeq" id="WP_034434032.1">
    <property type="nucleotide sequence ID" value="NZ_CBTK010000221.1"/>
</dbReference>
<keyword evidence="3" id="KW-1185">Reference proteome</keyword>
<dbReference type="PANTHER" id="PTHR13696:SF96">
    <property type="entry name" value="COBQ_COBB_MIND_PARA NUCLEOTIDE BINDING DOMAIN-CONTAINING PROTEIN"/>
    <property type="match status" value="1"/>
</dbReference>
<dbReference type="SUPFAM" id="SSF52540">
    <property type="entry name" value="P-loop containing nucleoside triphosphate hydrolases"/>
    <property type="match status" value="1"/>
</dbReference>
<dbReference type="Proteomes" id="UP000019184">
    <property type="component" value="Unassembled WGS sequence"/>
</dbReference>
<comment type="caution">
    <text evidence="2">The sequence shown here is derived from an EMBL/GenBank/DDBJ whole genome shotgun (WGS) entry which is preliminary data.</text>
</comment>
<sequence>MAAKIITVANQKGGAGKTTCCLQLAGTLARRGSRVLVIDADPQGTAVRWAASATDDDHPFPARVVSLSAAGGKVHREAKKFVEDYDFLFLDGPPGMDSTVSYSALLISDLALMPVIPSPADLWATTGFQKLVESVQPINESLQARIVVNMSQHTTLARSALEVLENFGIPLLHTRLGLRTAYRQSAAWGCVVGDQGQEAKIAATEINALLDEILVVLECGSPNRG</sequence>
<dbReference type="InterPro" id="IPR027417">
    <property type="entry name" value="P-loop_NTPase"/>
</dbReference>
<dbReference type="AlphaFoldDB" id="A0A7U7GCP8"/>
<dbReference type="EMBL" id="CBTK010000221">
    <property type="protein sequence ID" value="CDH45857.1"/>
    <property type="molecule type" value="Genomic_DNA"/>
</dbReference>
<name>A0A7U7GCP8_9GAMM</name>
<dbReference type="Gene3D" id="3.40.50.300">
    <property type="entry name" value="P-loop containing nucleotide triphosphate hydrolases"/>
    <property type="match status" value="1"/>
</dbReference>
<gene>
    <name evidence="2" type="primary">parA</name>
    <name evidence="2" type="ORF">BN874_2980002</name>
</gene>
<protein>
    <submittedName>
        <fullName evidence="2">ATPase involved in plasmid partitioning</fullName>
    </submittedName>
</protein>
<dbReference type="PANTHER" id="PTHR13696">
    <property type="entry name" value="P-LOOP CONTAINING NUCLEOSIDE TRIPHOSPHATE HYDROLASE"/>
    <property type="match status" value="1"/>
</dbReference>
<dbReference type="Pfam" id="PF01656">
    <property type="entry name" value="CbiA"/>
    <property type="match status" value="1"/>
</dbReference>